<evidence type="ECO:0000256" key="1">
    <source>
        <dbReference type="ARBA" id="ARBA00007219"/>
    </source>
</evidence>
<evidence type="ECO:0000313" key="7">
    <source>
        <dbReference type="Proteomes" id="UP000481153"/>
    </source>
</evidence>
<gene>
    <name evidence="6" type="ORF">Ae201684_017362</name>
</gene>
<dbReference type="InterPro" id="IPR048747">
    <property type="entry name" value="CCDC93_N"/>
</dbReference>
<organism evidence="6 7">
    <name type="scientific">Aphanomyces euteiches</name>
    <dbReference type="NCBI Taxonomy" id="100861"/>
    <lineage>
        <taxon>Eukaryota</taxon>
        <taxon>Sar</taxon>
        <taxon>Stramenopiles</taxon>
        <taxon>Oomycota</taxon>
        <taxon>Saprolegniomycetes</taxon>
        <taxon>Saprolegniales</taxon>
        <taxon>Verrucalvaceae</taxon>
        <taxon>Aphanomyces</taxon>
    </lineage>
</organism>
<comment type="similarity">
    <text evidence="1">Belongs to the CCDC93 family.</text>
</comment>
<comment type="caution">
    <text evidence="6">The sequence shown here is derived from an EMBL/GenBank/DDBJ whole genome shotgun (WGS) entry which is preliminary data.</text>
</comment>
<dbReference type="GO" id="GO:0006893">
    <property type="term" value="P:Golgi to plasma membrane transport"/>
    <property type="evidence" value="ECO:0007669"/>
    <property type="project" value="TreeGrafter"/>
</dbReference>
<dbReference type="Proteomes" id="UP000481153">
    <property type="component" value="Unassembled WGS sequence"/>
</dbReference>
<dbReference type="PANTHER" id="PTHR16441:SF0">
    <property type="entry name" value="COILED-COIL DOMAIN-CONTAINING PROTEIN 93"/>
    <property type="match status" value="1"/>
</dbReference>
<keyword evidence="2 3" id="KW-0175">Coiled coil</keyword>
<evidence type="ECO:0000259" key="4">
    <source>
        <dbReference type="Pfam" id="PF09762"/>
    </source>
</evidence>
<proteinExistence type="inferred from homology"/>
<dbReference type="PANTHER" id="PTHR16441">
    <property type="entry name" value="FIDIPIDINE"/>
    <property type="match status" value="1"/>
</dbReference>
<dbReference type="VEuPathDB" id="FungiDB:AeMF1_012996"/>
<evidence type="ECO:0000256" key="2">
    <source>
        <dbReference type="ARBA" id="ARBA00023054"/>
    </source>
</evidence>
<evidence type="ECO:0000313" key="6">
    <source>
        <dbReference type="EMBL" id="KAF0723786.1"/>
    </source>
</evidence>
<dbReference type="EMBL" id="VJMJ01000295">
    <property type="protein sequence ID" value="KAF0723786.1"/>
    <property type="molecule type" value="Genomic_DNA"/>
</dbReference>
<reference evidence="6 7" key="1">
    <citation type="submission" date="2019-07" db="EMBL/GenBank/DDBJ databases">
        <title>Genomics analysis of Aphanomyces spp. identifies a new class of oomycete effector associated with host adaptation.</title>
        <authorList>
            <person name="Gaulin E."/>
        </authorList>
    </citation>
    <scope>NUCLEOTIDE SEQUENCE [LARGE SCALE GENOMIC DNA]</scope>
    <source>
        <strain evidence="6 7">ATCC 201684</strain>
    </source>
</reference>
<dbReference type="AlphaFoldDB" id="A0A6G0W9J4"/>
<name>A0A6G0W9J4_9STRA</name>
<accession>A0A6G0W9J4</accession>
<feature type="coiled-coil region" evidence="3">
    <location>
        <begin position="322"/>
        <end position="380"/>
    </location>
</feature>
<feature type="domain" description="CCDC93 coiled-coil" evidence="4">
    <location>
        <begin position="160"/>
        <end position="600"/>
    </location>
</feature>
<dbReference type="Pfam" id="PF09762">
    <property type="entry name" value="CCDC93_CC"/>
    <property type="match status" value="1"/>
</dbReference>
<dbReference type="InterPro" id="IPR019159">
    <property type="entry name" value="CCDC93_CC"/>
</dbReference>
<dbReference type="InterPro" id="IPR039116">
    <property type="entry name" value="CCDC93"/>
</dbReference>
<dbReference type="Pfam" id="PF21673">
    <property type="entry name" value="CCDC93_N"/>
    <property type="match status" value="1"/>
</dbReference>
<evidence type="ECO:0000256" key="3">
    <source>
        <dbReference type="SAM" id="Coils"/>
    </source>
</evidence>
<protein>
    <submittedName>
        <fullName evidence="6">Uncharacterized protein</fullName>
    </submittedName>
</protein>
<evidence type="ECO:0000259" key="5">
    <source>
        <dbReference type="Pfam" id="PF21673"/>
    </source>
</evidence>
<sequence length="607" mass="69300">MGSATVGDSSEKEKLAQECIDLLVKHGYHRASLEEIPIYERVVGGLVFCLQSEDLTSVDCDILFRPVATVKERVRVAEAICHSFNTALISYAKTNVSSPLTLSVHELQGANYAKLKQVVAWLVQHTQIKLNTRVTQAINTQWNAIMPKGEPVRKTPSPWYRITRQTKFQGKAVEAMSEQERIQRCLLEYGEKMHSAAPESYSDGRALQEALAQRSSSVDEEFDRRFQSAAKEALASEQRALIEQKRQEEQLLQEAIAASEDGQWCLHPPAVNNQALQAAVELYDATSESIQARWSSQDATAFGWLAEKRKFERQRFALRGKLDSQTTQLHKMKQAHEEAQAEIHRLESVEATVCATINSLERKQEQMELLEAGRTNAKELHELRSLITQHTSLKLQETQFKASCNEKLAELQAQVAALPLETNQELHPIERKHERMVQKRNELKSALAKESQAILAAMRRIDDIPSRSELIQYEKRFSELYEEVALTLDETRKYYSIYNTLERTHEFLEKEVALIESINSNFQVALSSREACDLFFSQINDIISNIRDNVAKQQAILQTRQLAVDTLDSKYQLLLEKQQAYVAAIREFQKECEKNTKLANHLESLRQ</sequence>
<keyword evidence="7" id="KW-1185">Reference proteome</keyword>
<feature type="domain" description="CCDC93 N-terminal" evidence="5">
    <location>
        <begin position="11"/>
        <end position="125"/>
    </location>
</feature>